<evidence type="ECO:0000256" key="1">
    <source>
        <dbReference type="SAM" id="Phobius"/>
    </source>
</evidence>
<feature type="transmembrane region" description="Helical" evidence="1">
    <location>
        <begin position="5"/>
        <end position="26"/>
    </location>
</feature>
<gene>
    <name evidence="2" type="ORF">DOK78_001225</name>
</gene>
<dbReference type="RefSeq" id="WP_207941274.1">
    <property type="nucleotide sequence ID" value="NZ_CP147251.1"/>
</dbReference>
<keyword evidence="3" id="KW-1185">Reference proteome</keyword>
<feature type="transmembrane region" description="Helical" evidence="1">
    <location>
        <begin position="32"/>
        <end position="50"/>
    </location>
</feature>
<proteinExistence type="predicted"/>
<keyword evidence="1" id="KW-0812">Transmembrane</keyword>
<dbReference type="Proteomes" id="UP000664701">
    <property type="component" value="Chromosome"/>
</dbReference>
<reference evidence="2 3" key="2">
    <citation type="submission" date="2024-03" db="EMBL/GenBank/DDBJ databases">
        <title>The Genome Sequence of Enterococcus sp. DIV2402.</title>
        <authorList>
            <consortium name="The Broad Institute Genomics Platform"/>
            <consortium name="The Broad Institute Microbial Omics Core"/>
            <consortium name="The Broad Institute Genomic Center for Infectious Diseases"/>
            <person name="Earl A."/>
            <person name="Manson A."/>
            <person name="Gilmore M."/>
            <person name="Schwartman J."/>
            <person name="Shea T."/>
            <person name="Abouelleil A."/>
            <person name="Cao P."/>
            <person name="Chapman S."/>
            <person name="Cusick C."/>
            <person name="Young S."/>
            <person name="Neafsey D."/>
            <person name="Nusbaum C."/>
            <person name="Birren B."/>
        </authorList>
    </citation>
    <scope>NUCLEOTIDE SEQUENCE [LARGE SCALE GENOMIC DNA]</scope>
    <source>
        <strain evidence="2 3">DIV2402</strain>
    </source>
</reference>
<reference evidence="2 3" key="1">
    <citation type="submission" date="2021-03" db="EMBL/GenBank/DDBJ databases">
        <authorList>
            <person name="Gilmore M.S."/>
            <person name="Schwartzman J."/>
            <person name="Van Tyne D."/>
            <person name="Martin M."/>
            <person name="Earl A.M."/>
            <person name="Manson A.L."/>
            <person name="Straub T."/>
            <person name="Salamzade R."/>
            <person name="Saavedra J."/>
            <person name="Lebreton F."/>
            <person name="Prichula J."/>
            <person name="Schaufler K."/>
            <person name="Gaca A."/>
            <person name="Sgardioli B."/>
            <person name="Wagenaar J."/>
            <person name="Strong T."/>
        </authorList>
    </citation>
    <scope>NUCLEOTIDE SEQUENCE [LARGE SCALE GENOMIC DNA]</scope>
    <source>
        <strain evidence="2 3">DIV2402</strain>
    </source>
</reference>
<name>A0ABZ2SL65_9ENTE</name>
<keyword evidence="1" id="KW-0472">Membrane</keyword>
<dbReference type="EMBL" id="CP147251">
    <property type="protein sequence ID" value="WYJ76592.1"/>
    <property type="molecule type" value="Genomic_DNA"/>
</dbReference>
<feature type="transmembrane region" description="Helical" evidence="1">
    <location>
        <begin position="90"/>
        <end position="110"/>
    </location>
</feature>
<evidence type="ECO:0000313" key="2">
    <source>
        <dbReference type="EMBL" id="WYJ76592.1"/>
    </source>
</evidence>
<organism evidence="2 3">
    <name type="scientific">Candidatus Enterococcus lowellii</name>
    <dbReference type="NCBI Taxonomy" id="2230877"/>
    <lineage>
        <taxon>Bacteria</taxon>
        <taxon>Bacillati</taxon>
        <taxon>Bacillota</taxon>
        <taxon>Bacilli</taxon>
        <taxon>Lactobacillales</taxon>
        <taxon>Enterococcaceae</taxon>
        <taxon>Enterococcus</taxon>
    </lineage>
</organism>
<keyword evidence="1" id="KW-1133">Transmembrane helix</keyword>
<sequence length="113" mass="12831">MIKKFFYRILQLCFMVTLVAGGLDLLVGKHEVSFYTGFIGMIFTLVLLSSKEIIGKLGFWKIACMGILVPYLLNKGLKFFSLEVIKLTPVYFMLLVLIEGLSVLVMFAVIRKK</sequence>
<feature type="transmembrane region" description="Helical" evidence="1">
    <location>
        <begin position="57"/>
        <end position="74"/>
    </location>
</feature>
<evidence type="ECO:0000313" key="3">
    <source>
        <dbReference type="Proteomes" id="UP000664701"/>
    </source>
</evidence>
<protein>
    <submittedName>
        <fullName evidence="2">Uncharacterized protein</fullName>
    </submittedName>
</protein>
<accession>A0ABZ2SL65</accession>